<protein>
    <recommendedName>
        <fullName evidence="4">Terminase</fullName>
    </recommendedName>
</protein>
<evidence type="ECO:0000256" key="1">
    <source>
        <dbReference type="SAM" id="MobiDB-lite"/>
    </source>
</evidence>
<dbReference type="EMBL" id="JACHIF010000016">
    <property type="protein sequence ID" value="MBB5040596.1"/>
    <property type="molecule type" value="Genomic_DNA"/>
</dbReference>
<dbReference type="InterPro" id="IPR027417">
    <property type="entry name" value="P-loop_NTPase"/>
</dbReference>
<dbReference type="Proteomes" id="UP000534294">
    <property type="component" value="Unassembled WGS sequence"/>
</dbReference>
<gene>
    <name evidence="2" type="ORF">HNQ64_004884</name>
</gene>
<sequence>MNLADPFWRLQHLYACKREGSGESVPFRLRTEQHAVLHRLLTRPEVPLYIVKARRLGLSTGIGIGMVDHITWNCGATGRLIERSRELAGEKMVDILRFAYLSQPREILERLEVKHKDSPTILDPKMIGLEEESRSKLLAGMSGRGGDCSWLWVSEWGPIAHQDPRRSAEIRTGALPGARRGRRVVETTWMGGKGGDLWDLVKPLLEGDPEAVGEVLFFPWHGDPQCIRLDGGPVGTDQEDYFTTLGDRLGRTFTREQKRWYVVTAKEQGIFMKREYPSTLEEAFSAPVQGAIYAAAVDRARAEGRVVPRLPLADVPVHTSWDLGAPQNAPCWMWQVVGREIHLIDYDVGIVGETITARVARLLARGYAYGTHFFPHDAAQTERSGRTFAGEARTAGLGRIAIVPATRDVWIGINALLGLFPSLIFLEPRTRPGIEALEAHHTREETTSGIVSDAPVHDWSMHPCDALRTLAEAARAGLIKLGPLPPSPTAEAPTSRPTHRPSLKRKAIMSVG</sequence>
<feature type="region of interest" description="Disordered" evidence="1">
    <location>
        <begin position="481"/>
        <end position="512"/>
    </location>
</feature>
<proteinExistence type="predicted"/>
<comment type="caution">
    <text evidence="2">The sequence shown here is derived from an EMBL/GenBank/DDBJ whole genome shotgun (WGS) entry which is preliminary data.</text>
</comment>
<evidence type="ECO:0000313" key="3">
    <source>
        <dbReference type="Proteomes" id="UP000534294"/>
    </source>
</evidence>
<dbReference type="RefSeq" id="WP_184213327.1">
    <property type="nucleotide sequence ID" value="NZ_JACHIF010000016.1"/>
</dbReference>
<keyword evidence="3" id="KW-1185">Reference proteome</keyword>
<organism evidence="2 3">
    <name type="scientific">Prosthecobacter dejongeii</name>
    <dbReference type="NCBI Taxonomy" id="48465"/>
    <lineage>
        <taxon>Bacteria</taxon>
        <taxon>Pseudomonadati</taxon>
        <taxon>Verrucomicrobiota</taxon>
        <taxon>Verrucomicrobiia</taxon>
        <taxon>Verrucomicrobiales</taxon>
        <taxon>Verrucomicrobiaceae</taxon>
        <taxon>Prosthecobacter</taxon>
    </lineage>
</organism>
<evidence type="ECO:0008006" key="4">
    <source>
        <dbReference type="Google" id="ProtNLM"/>
    </source>
</evidence>
<dbReference type="AlphaFoldDB" id="A0A7W8DT76"/>
<name>A0A7W8DT76_9BACT</name>
<feature type="compositionally biased region" description="Basic residues" evidence="1">
    <location>
        <begin position="497"/>
        <end position="512"/>
    </location>
</feature>
<dbReference type="Gene3D" id="3.40.50.300">
    <property type="entry name" value="P-loop containing nucleotide triphosphate hydrolases"/>
    <property type="match status" value="1"/>
</dbReference>
<accession>A0A7W8DT76</accession>
<reference evidence="2 3" key="1">
    <citation type="submission" date="2020-08" db="EMBL/GenBank/DDBJ databases">
        <title>Genomic Encyclopedia of Type Strains, Phase IV (KMG-IV): sequencing the most valuable type-strain genomes for metagenomic binning, comparative biology and taxonomic classification.</title>
        <authorList>
            <person name="Goeker M."/>
        </authorList>
    </citation>
    <scope>NUCLEOTIDE SEQUENCE [LARGE SCALE GENOMIC DNA]</scope>
    <source>
        <strain evidence="2 3">DSM 12251</strain>
    </source>
</reference>
<evidence type="ECO:0000313" key="2">
    <source>
        <dbReference type="EMBL" id="MBB5040596.1"/>
    </source>
</evidence>